<keyword evidence="2" id="KW-0680">Restriction system</keyword>
<dbReference type="GO" id="GO:0009307">
    <property type="term" value="P:DNA restriction-modification system"/>
    <property type="evidence" value="ECO:0007669"/>
    <property type="project" value="UniProtKB-KW"/>
</dbReference>
<dbReference type="PANTHER" id="PTHR43140:SF1">
    <property type="entry name" value="TYPE I RESTRICTION ENZYME ECOKI SPECIFICITY SUBUNIT"/>
    <property type="match status" value="1"/>
</dbReference>
<feature type="domain" description="Type I restriction modification DNA specificity" evidence="4">
    <location>
        <begin position="205"/>
        <end position="377"/>
    </location>
</feature>
<comment type="similarity">
    <text evidence="1">Belongs to the type-I restriction system S methylase family.</text>
</comment>
<dbReference type="SUPFAM" id="SSF116734">
    <property type="entry name" value="DNA methylase specificity domain"/>
    <property type="match status" value="2"/>
</dbReference>
<dbReference type="InterPro" id="IPR000055">
    <property type="entry name" value="Restrct_endonuc_typeI_TRD"/>
</dbReference>
<dbReference type="Pfam" id="PF01420">
    <property type="entry name" value="Methylase_S"/>
    <property type="match status" value="2"/>
</dbReference>
<evidence type="ECO:0000256" key="3">
    <source>
        <dbReference type="ARBA" id="ARBA00023125"/>
    </source>
</evidence>
<evidence type="ECO:0000256" key="1">
    <source>
        <dbReference type="ARBA" id="ARBA00010923"/>
    </source>
</evidence>
<keyword evidence="3" id="KW-0238">DNA-binding</keyword>
<dbReference type="GO" id="GO:0003677">
    <property type="term" value="F:DNA binding"/>
    <property type="evidence" value="ECO:0007669"/>
    <property type="project" value="UniProtKB-KW"/>
</dbReference>
<gene>
    <name evidence="5" type="ORF">SAMN00777080_1671</name>
</gene>
<dbReference type="RefSeq" id="WP_084119835.1">
    <property type="nucleotide sequence ID" value="NZ_LT838813.1"/>
</dbReference>
<dbReference type="Proteomes" id="UP000192333">
    <property type="component" value="Chromosome I"/>
</dbReference>
<evidence type="ECO:0000313" key="6">
    <source>
        <dbReference type="Proteomes" id="UP000192333"/>
    </source>
</evidence>
<evidence type="ECO:0000313" key="5">
    <source>
        <dbReference type="EMBL" id="SMD43094.1"/>
    </source>
</evidence>
<dbReference type="STRING" id="758820.SAMN00777080_1671"/>
<keyword evidence="6" id="KW-1185">Reference proteome</keyword>
<proteinExistence type="inferred from homology"/>
<feature type="domain" description="Type I restriction modification DNA specificity" evidence="4">
    <location>
        <begin position="33"/>
        <end position="170"/>
    </location>
</feature>
<name>A0A1W2H2U9_9BACT</name>
<organism evidence="5 6">
    <name type="scientific">Aquiflexum balticum DSM 16537</name>
    <dbReference type="NCBI Taxonomy" id="758820"/>
    <lineage>
        <taxon>Bacteria</taxon>
        <taxon>Pseudomonadati</taxon>
        <taxon>Bacteroidota</taxon>
        <taxon>Cytophagia</taxon>
        <taxon>Cytophagales</taxon>
        <taxon>Cyclobacteriaceae</taxon>
        <taxon>Aquiflexum</taxon>
    </lineage>
</organism>
<dbReference type="PANTHER" id="PTHR43140">
    <property type="entry name" value="TYPE-1 RESTRICTION ENZYME ECOKI SPECIFICITY PROTEIN"/>
    <property type="match status" value="1"/>
</dbReference>
<dbReference type="InterPro" id="IPR044946">
    <property type="entry name" value="Restrct_endonuc_typeI_TRD_sf"/>
</dbReference>
<dbReference type="OrthoDB" id="825893at2"/>
<protein>
    <submittedName>
        <fullName evidence="5">Type I restriction enzyme, S subunit</fullName>
    </submittedName>
</protein>
<evidence type="ECO:0000259" key="4">
    <source>
        <dbReference type="Pfam" id="PF01420"/>
    </source>
</evidence>
<sequence>MANKGDIRKEEIQPNFPKRWDIIPFKNGLMKSGKFTKLKSSQYLETGIYPIIDQGEKFISGYIDDKNLIYDGILPIVIFGDHTRNIKFIDFPFAAGADGTKILAPVEDINPHFFYYYLKTLKIPSFGYSRHYKVFDFLDLPIPPLPEQQRIVAKLDALFRHLDSLREKLDLIPELLKNFRQQVLTQAVTGELTKEWREGKGLGEWEYIGLQEVADVVDPHPSHRTPPSVLDGVPYISIKDVDSKGRIDFKNSNLVSPKVLEEHIKRYELKDGDLGFGKIGTLGKPFRLPIFNERNYTLSANIILIQPKSNCNPKFLFYYLDSPIINKLLKEGAKATSQPAFGIKKARVFPTPSPSQEEQKEIVTQIDALFSLADKIESRYGSLKVKIDQMPQAILAKAFRGELVEREVKEYVVEEGEGLMAAEEQLRYRLKTKT</sequence>
<dbReference type="Gene3D" id="3.90.220.20">
    <property type="entry name" value="DNA methylase specificity domains"/>
    <property type="match status" value="2"/>
</dbReference>
<dbReference type="EMBL" id="LT838813">
    <property type="protein sequence ID" value="SMD43094.1"/>
    <property type="molecule type" value="Genomic_DNA"/>
</dbReference>
<dbReference type="InterPro" id="IPR051212">
    <property type="entry name" value="Type-I_RE_S_subunit"/>
</dbReference>
<reference evidence="6" key="1">
    <citation type="submission" date="2017-04" db="EMBL/GenBank/DDBJ databases">
        <authorList>
            <person name="Varghese N."/>
            <person name="Submissions S."/>
        </authorList>
    </citation>
    <scope>NUCLEOTIDE SEQUENCE [LARGE SCALE GENOMIC DNA]</scope>
    <source>
        <strain evidence="6">DSM 16537</strain>
    </source>
</reference>
<dbReference type="AlphaFoldDB" id="A0A1W2H2U9"/>
<evidence type="ECO:0000256" key="2">
    <source>
        <dbReference type="ARBA" id="ARBA00022747"/>
    </source>
</evidence>
<dbReference type="REBASE" id="196310">
    <property type="entry name" value="S.Aba17537ORF1670P"/>
</dbReference>
<accession>A0A1W2H2U9</accession>